<evidence type="ECO:0000256" key="10">
    <source>
        <dbReference type="ARBA" id="ARBA00023004"/>
    </source>
</evidence>
<evidence type="ECO:0000256" key="4">
    <source>
        <dbReference type="ARBA" id="ARBA00022516"/>
    </source>
</evidence>
<dbReference type="PANTHER" id="PTHR24306:SF0">
    <property type="entry name" value="7-ALPHA-HYDROXYCHOLEST-4-EN-3-ONE 12-ALPHA-HYDROXYLASE"/>
    <property type="match status" value="1"/>
</dbReference>
<evidence type="ECO:0000313" key="15">
    <source>
        <dbReference type="Ensembl" id="ENSACAP00000037878.1"/>
    </source>
</evidence>
<dbReference type="Pfam" id="PF00067">
    <property type="entry name" value="p450"/>
    <property type="match status" value="1"/>
</dbReference>
<keyword evidence="5 13" id="KW-0349">Heme</keyword>
<sequence>MLSSIARRRCLYWIQICITRVKLSLCVQSSPAPPSVPDRQPANLTCFATELREREREMDFWLMVLCALLAAILGGLYLVGAFRKRRANEPPVDKGLIPWLGHGLNFRNDTLSFLQRMHKKHGDVFTVLIAGHYFTFLIDPLSFGAVVKEGRAKLDFITFASELVSNVFAFRPSEKTHKVIETSSVKHLKGDGLVVMTQAMMDSLQKVMLHDLGSGESPKPWNQDGLFHFCYNMVFRAGYFALYGNKPGKSEKEKESALKQDLKESEEIFKEFRKYDQLFPRLSYSMLSFGEKKEVESLWSYFWNILSVKNVYQKDNISGWINDQQQQLAETGMPEHMRDRFMFLLLWAAQGNTGPASFWLLAHLLKNPQAMEEVRKEVTAVVRDSGQELKPGNEVLNVTREMLGQTPVLDSAVKEALRMGAAPMLIRAVLEDMQLKMNDGRAYALRKGDKVAIFPYLTHMDPEIHPEPLVFKHDRFLTTDGNKKEFYKNGEKVKYATMPWGAGVSICPGRFFAVNEIKLFAFLMVTCFEMELVNPEDKIPPIDKRRFGFGVMQPTHDIQFRYRLRY</sequence>
<keyword evidence="11" id="KW-0443">Lipid metabolism</keyword>
<evidence type="ECO:0000256" key="9">
    <source>
        <dbReference type="ARBA" id="ARBA00022989"/>
    </source>
</evidence>
<evidence type="ECO:0000256" key="3">
    <source>
        <dbReference type="ARBA" id="ARBA00010617"/>
    </source>
</evidence>
<evidence type="ECO:0000256" key="8">
    <source>
        <dbReference type="ARBA" id="ARBA00022824"/>
    </source>
</evidence>
<evidence type="ECO:0000256" key="2">
    <source>
        <dbReference type="ARBA" id="ARBA00004389"/>
    </source>
</evidence>
<dbReference type="GeneTree" id="ENSGT00940000153709"/>
<reference evidence="15" key="2">
    <citation type="submission" date="2025-08" db="UniProtKB">
        <authorList>
            <consortium name="Ensembl"/>
        </authorList>
    </citation>
    <scope>IDENTIFICATION</scope>
</reference>
<keyword evidence="10 13" id="KW-0408">Iron</keyword>
<name>A0A803TRN8_ANOCA</name>
<protein>
    <recommendedName>
        <fullName evidence="17">Cytochrome P450 family 8 subfamily B member 1</fullName>
    </recommendedName>
</protein>
<evidence type="ECO:0008006" key="17">
    <source>
        <dbReference type="Google" id="ProtNLM"/>
    </source>
</evidence>
<organism evidence="15 16">
    <name type="scientific">Anolis carolinensis</name>
    <name type="common">Green anole</name>
    <name type="synonym">American chameleon</name>
    <dbReference type="NCBI Taxonomy" id="28377"/>
    <lineage>
        <taxon>Eukaryota</taxon>
        <taxon>Metazoa</taxon>
        <taxon>Chordata</taxon>
        <taxon>Craniata</taxon>
        <taxon>Vertebrata</taxon>
        <taxon>Euteleostomi</taxon>
        <taxon>Lepidosauria</taxon>
        <taxon>Squamata</taxon>
        <taxon>Bifurcata</taxon>
        <taxon>Unidentata</taxon>
        <taxon>Episquamata</taxon>
        <taxon>Toxicofera</taxon>
        <taxon>Iguania</taxon>
        <taxon>Dactyloidae</taxon>
        <taxon>Anolis</taxon>
    </lineage>
</organism>
<gene>
    <name evidence="15" type="primary">LOC100551876</name>
</gene>
<feature type="transmembrane region" description="Helical" evidence="14">
    <location>
        <begin position="60"/>
        <end position="79"/>
    </location>
</feature>
<dbReference type="SUPFAM" id="SSF48264">
    <property type="entry name" value="Cytochrome P450"/>
    <property type="match status" value="1"/>
</dbReference>
<evidence type="ECO:0000256" key="14">
    <source>
        <dbReference type="SAM" id="Phobius"/>
    </source>
</evidence>
<dbReference type="GO" id="GO:0005506">
    <property type="term" value="F:iron ion binding"/>
    <property type="evidence" value="ECO:0007669"/>
    <property type="project" value="InterPro"/>
</dbReference>
<evidence type="ECO:0000256" key="12">
    <source>
        <dbReference type="ARBA" id="ARBA00023136"/>
    </source>
</evidence>
<feature type="binding site" description="axial binding residue" evidence="13">
    <location>
        <position position="507"/>
    </location>
    <ligand>
        <name>heme</name>
        <dbReference type="ChEBI" id="CHEBI:30413"/>
    </ligand>
    <ligandPart>
        <name>Fe</name>
        <dbReference type="ChEBI" id="CHEBI:18248"/>
    </ligandPart>
</feature>
<keyword evidence="6 14" id="KW-0812">Transmembrane</keyword>
<keyword evidence="7 13" id="KW-0479">Metal-binding</keyword>
<accession>A0A803TRN8</accession>
<dbReference type="Gene3D" id="1.10.630.10">
    <property type="entry name" value="Cytochrome P450"/>
    <property type="match status" value="1"/>
</dbReference>
<dbReference type="GO" id="GO:0006629">
    <property type="term" value="P:lipid metabolic process"/>
    <property type="evidence" value="ECO:0007669"/>
    <property type="project" value="UniProtKB-KW"/>
</dbReference>
<dbReference type="InterPro" id="IPR002403">
    <property type="entry name" value="Cyt_P450_E_grp-IV"/>
</dbReference>
<reference evidence="15" key="3">
    <citation type="submission" date="2025-09" db="UniProtKB">
        <authorList>
            <consortium name="Ensembl"/>
        </authorList>
    </citation>
    <scope>IDENTIFICATION</scope>
</reference>
<dbReference type="FunFam" id="1.10.630.10:FF:000025">
    <property type="entry name" value="Prostaglandin I2 (prostacyclin) synthase"/>
    <property type="match status" value="1"/>
</dbReference>
<dbReference type="AlphaFoldDB" id="A0A803TRN8"/>
<evidence type="ECO:0000313" key="16">
    <source>
        <dbReference type="Proteomes" id="UP000001646"/>
    </source>
</evidence>
<evidence type="ECO:0000256" key="13">
    <source>
        <dbReference type="PIRSR" id="PIRSR602403-1"/>
    </source>
</evidence>
<dbReference type="Proteomes" id="UP000001646">
    <property type="component" value="Chromosome 6"/>
</dbReference>
<dbReference type="InParanoid" id="A0A803TRN8"/>
<dbReference type="GO" id="GO:0008397">
    <property type="term" value="F:sterol 12-alpha-hydroxylase activity"/>
    <property type="evidence" value="ECO:0000318"/>
    <property type="project" value="GO_Central"/>
</dbReference>
<keyword evidence="8" id="KW-0256">Endoplasmic reticulum</keyword>
<dbReference type="PRINTS" id="PR00465">
    <property type="entry name" value="EP450IV"/>
</dbReference>
<dbReference type="GO" id="GO:0005789">
    <property type="term" value="C:endoplasmic reticulum membrane"/>
    <property type="evidence" value="ECO:0007669"/>
    <property type="project" value="UniProtKB-SubCell"/>
</dbReference>
<reference evidence="15 16" key="1">
    <citation type="submission" date="2009-12" db="EMBL/GenBank/DDBJ databases">
        <title>The Genome Sequence of Anolis carolinensis (Green Anole Lizard).</title>
        <authorList>
            <consortium name="The Genome Sequencing Platform"/>
            <person name="Di Palma F."/>
            <person name="Alfoldi J."/>
            <person name="Heiman D."/>
            <person name="Young S."/>
            <person name="Grabherr M."/>
            <person name="Johnson J."/>
            <person name="Lander E.S."/>
            <person name="Lindblad-Toh K."/>
        </authorList>
    </citation>
    <scope>NUCLEOTIDE SEQUENCE [LARGE SCALE GENOMIC DNA]</scope>
    <source>
        <strain evidence="15 16">JBL SC #1</strain>
    </source>
</reference>
<keyword evidence="12 14" id="KW-0472">Membrane</keyword>
<comment type="subcellular location">
    <subcellularLocation>
        <location evidence="2">Endoplasmic reticulum membrane</location>
        <topology evidence="2">Single-pass membrane protein</topology>
    </subcellularLocation>
</comment>
<comment type="cofactor">
    <cofactor evidence="1 13">
        <name>heme</name>
        <dbReference type="ChEBI" id="CHEBI:30413"/>
    </cofactor>
</comment>
<evidence type="ECO:0000256" key="7">
    <source>
        <dbReference type="ARBA" id="ARBA00022723"/>
    </source>
</evidence>
<keyword evidence="16" id="KW-1185">Reference proteome</keyword>
<dbReference type="CDD" id="cd20633">
    <property type="entry name" value="Cyp8B1"/>
    <property type="match status" value="1"/>
</dbReference>
<comment type="similarity">
    <text evidence="3">Belongs to the cytochrome P450 family.</text>
</comment>
<dbReference type="GO" id="GO:0020037">
    <property type="term" value="F:heme binding"/>
    <property type="evidence" value="ECO:0007669"/>
    <property type="project" value="InterPro"/>
</dbReference>
<keyword evidence="4" id="KW-0444">Lipid biosynthesis</keyword>
<dbReference type="InterPro" id="IPR001128">
    <property type="entry name" value="Cyt_P450"/>
</dbReference>
<evidence type="ECO:0000256" key="6">
    <source>
        <dbReference type="ARBA" id="ARBA00022692"/>
    </source>
</evidence>
<proteinExistence type="inferred from homology"/>
<dbReference type="PANTHER" id="PTHR24306">
    <property type="match status" value="1"/>
</dbReference>
<evidence type="ECO:0000256" key="1">
    <source>
        <dbReference type="ARBA" id="ARBA00001971"/>
    </source>
</evidence>
<dbReference type="Ensembl" id="ENSACAT00000047022.1">
    <property type="protein sequence ID" value="ENSACAP00000037878.1"/>
    <property type="gene ID" value="ENSACAG00000038024.1"/>
</dbReference>
<evidence type="ECO:0000256" key="5">
    <source>
        <dbReference type="ARBA" id="ARBA00022617"/>
    </source>
</evidence>
<dbReference type="InterPro" id="IPR036396">
    <property type="entry name" value="Cyt_P450_sf"/>
</dbReference>
<keyword evidence="9 14" id="KW-1133">Transmembrane helix</keyword>
<evidence type="ECO:0000256" key="11">
    <source>
        <dbReference type="ARBA" id="ARBA00023098"/>
    </source>
</evidence>